<evidence type="ECO:0008006" key="5">
    <source>
        <dbReference type="Google" id="ProtNLM"/>
    </source>
</evidence>
<evidence type="ECO:0000313" key="3">
    <source>
        <dbReference type="EMBL" id="OCK84112.1"/>
    </source>
</evidence>
<feature type="chain" id="PRO_5034190657" description="Secreted protein" evidence="2">
    <location>
        <begin position="20"/>
        <end position="83"/>
    </location>
</feature>
<gene>
    <name evidence="3" type="ORF">K432DRAFT_378862</name>
</gene>
<proteinExistence type="predicted"/>
<sequence>MRIWLVWFYARAFFLSFSSKSGSRLRSVPSHSVSDSVRVSPDRHCDKHDRNLTTRRLNYQTIISLHSLRYILIFIPGSSTAHA</sequence>
<protein>
    <recommendedName>
        <fullName evidence="5">Secreted protein</fullName>
    </recommendedName>
</protein>
<feature type="compositionally biased region" description="Low complexity" evidence="1">
    <location>
        <begin position="22"/>
        <end position="39"/>
    </location>
</feature>
<organism evidence="3 4">
    <name type="scientific">Lepidopterella palustris CBS 459.81</name>
    <dbReference type="NCBI Taxonomy" id="1314670"/>
    <lineage>
        <taxon>Eukaryota</taxon>
        <taxon>Fungi</taxon>
        <taxon>Dikarya</taxon>
        <taxon>Ascomycota</taxon>
        <taxon>Pezizomycotina</taxon>
        <taxon>Dothideomycetes</taxon>
        <taxon>Pleosporomycetidae</taxon>
        <taxon>Mytilinidiales</taxon>
        <taxon>Argynnaceae</taxon>
        <taxon>Lepidopterella</taxon>
    </lineage>
</organism>
<dbReference type="Proteomes" id="UP000250266">
    <property type="component" value="Unassembled WGS sequence"/>
</dbReference>
<feature type="signal peptide" evidence="2">
    <location>
        <begin position="1"/>
        <end position="19"/>
    </location>
</feature>
<dbReference type="OrthoDB" id="3945682at2759"/>
<feature type="region of interest" description="Disordered" evidence="1">
    <location>
        <begin position="22"/>
        <end position="45"/>
    </location>
</feature>
<accession>A0A8E2EHI3</accession>
<keyword evidence="2" id="KW-0732">Signal</keyword>
<evidence type="ECO:0000256" key="2">
    <source>
        <dbReference type="SAM" id="SignalP"/>
    </source>
</evidence>
<name>A0A8E2EHI3_9PEZI</name>
<evidence type="ECO:0000256" key="1">
    <source>
        <dbReference type="SAM" id="MobiDB-lite"/>
    </source>
</evidence>
<keyword evidence="4" id="KW-1185">Reference proteome</keyword>
<evidence type="ECO:0000313" key="4">
    <source>
        <dbReference type="Proteomes" id="UP000250266"/>
    </source>
</evidence>
<reference evidence="3 4" key="1">
    <citation type="journal article" date="2016" name="Nat. Commun.">
        <title>Ectomycorrhizal ecology is imprinted in the genome of the dominant symbiotic fungus Cenococcum geophilum.</title>
        <authorList>
            <consortium name="DOE Joint Genome Institute"/>
            <person name="Peter M."/>
            <person name="Kohler A."/>
            <person name="Ohm R.A."/>
            <person name="Kuo A."/>
            <person name="Krutzmann J."/>
            <person name="Morin E."/>
            <person name="Arend M."/>
            <person name="Barry K.W."/>
            <person name="Binder M."/>
            <person name="Choi C."/>
            <person name="Clum A."/>
            <person name="Copeland A."/>
            <person name="Grisel N."/>
            <person name="Haridas S."/>
            <person name="Kipfer T."/>
            <person name="LaButti K."/>
            <person name="Lindquist E."/>
            <person name="Lipzen A."/>
            <person name="Maire R."/>
            <person name="Meier B."/>
            <person name="Mihaltcheva S."/>
            <person name="Molinier V."/>
            <person name="Murat C."/>
            <person name="Poggeler S."/>
            <person name="Quandt C.A."/>
            <person name="Sperisen C."/>
            <person name="Tritt A."/>
            <person name="Tisserant E."/>
            <person name="Crous P.W."/>
            <person name="Henrissat B."/>
            <person name="Nehls U."/>
            <person name="Egli S."/>
            <person name="Spatafora J.W."/>
            <person name="Grigoriev I.V."/>
            <person name="Martin F.M."/>
        </authorList>
    </citation>
    <scope>NUCLEOTIDE SEQUENCE [LARGE SCALE GENOMIC DNA]</scope>
    <source>
        <strain evidence="3 4">CBS 459.81</strain>
    </source>
</reference>
<dbReference type="EMBL" id="KV744844">
    <property type="protein sequence ID" value="OCK84112.1"/>
    <property type="molecule type" value="Genomic_DNA"/>
</dbReference>
<dbReference type="AlphaFoldDB" id="A0A8E2EHI3"/>